<keyword evidence="1" id="KW-0560">Oxidoreductase</keyword>
<dbReference type="AlphaFoldDB" id="A0AAD7QNM6"/>
<dbReference type="InterPro" id="IPR002347">
    <property type="entry name" value="SDR_fam"/>
</dbReference>
<gene>
    <name evidence="2" type="ORF">POJ06DRAFT_137410</name>
</gene>
<dbReference type="PANTHER" id="PTHR47534:SF3">
    <property type="entry name" value="ALCOHOL DEHYDROGENASE-LIKE C-TERMINAL DOMAIN-CONTAINING PROTEIN"/>
    <property type="match status" value="1"/>
</dbReference>
<dbReference type="GO" id="GO:0016491">
    <property type="term" value="F:oxidoreductase activity"/>
    <property type="evidence" value="ECO:0007669"/>
    <property type="project" value="UniProtKB-KW"/>
</dbReference>
<dbReference type="SUPFAM" id="SSF51735">
    <property type="entry name" value="NAD(P)-binding Rossmann-fold domains"/>
    <property type="match status" value="1"/>
</dbReference>
<dbReference type="PANTHER" id="PTHR47534">
    <property type="entry name" value="YALI0E05731P"/>
    <property type="match status" value="1"/>
</dbReference>
<reference evidence="2" key="1">
    <citation type="submission" date="2023-03" db="EMBL/GenBank/DDBJ databases">
        <title>Near-Complete genome sequence of Lipomyces tetrasporous NRRL Y-64009, an oleaginous yeast capable of growing on lignocellulosic hydrolysates.</title>
        <authorList>
            <consortium name="Lawrence Berkeley National Laboratory"/>
            <person name="Jagtap S.S."/>
            <person name="Liu J.-J."/>
            <person name="Walukiewicz H.E."/>
            <person name="Pangilinan J."/>
            <person name="Lipzen A."/>
            <person name="Ahrendt S."/>
            <person name="Koriabine M."/>
            <person name="Cobaugh K."/>
            <person name="Salamov A."/>
            <person name="Yoshinaga Y."/>
            <person name="Ng V."/>
            <person name="Daum C."/>
            <person name="Grigoriev I.V."/>
            <person name="Slininger P.J."/>
            <person name="Dien B.S."/>
            <person name="Jin Y.-S."/>
            <person name="Rao C.V."/>
        </authorList>
    </citation>
    <scope>NUCLEOTIDE SEQUENCE</scope>
    <source>
        <strain evidence="2">NRRL Y-64009</strain>
    </source>
</reference>
<keyword evidence="3" id="KW-1185">Reference proteome</keyword>
<dbReference type="EMBL" id="JARPMG010000008">
    <property type="protein sequence ID" value="KAJ8098593.1"/>
    <property type="molecule type" value="Genomic_DNA"/>
</dbReference>
<dbReference type="RefSeq" id="XP_056042043.1">
    <property type="nucleotide sequence ID" value="XM_056184479.1"/>
</dbReference>
<evidence type="ECO:0000256" key="1">
    <source>
        <dbReference type="ARBA" id="ARBA00023002"/>
    </source>
</evidence>
<evidence type="ECO:0008006" key="4">
    <source>
        <dbReference type="Google" id="ProtNLM"/>
    </source>
</evidence>
<proteinExistence type="predicted"/>
<protein>
    <recommendedName>
        <fullName evidence="4">NAD(P)-binding protein</fullName>
    </recommendedName>
</protein>
<accession>A0AAD7QNM6</accession>
<dbReference type="InterPro" id="IPR052228">
    <property type="entry name" value="Sec_Metab_Biosynth_Oxidored"/>
</dbReference>
<dbReference type="Pfam" id="PF00106">
    <property type="entry name" value="adh_short"/>
    <property type="match status" value="1"/>
</dbReference>
<organism evidence="2 3">
    <name type="scientific">Lipomyces tetrasporus</name>
    <dbReference type="NCBI Taxonomy" id="54092"/>
    <lineage>
        <taxon>Eukaryota</taxon>
        <taxon>Fungi</taxon>
        <taxon>Dikarya</taxon>
        <taxon>Ascomycota</taxon>
        <taxon>Saccharomycotina</taxon>
        <taxon>Lipomycetes</taxon>
        <taxon>Lipomycetales</taxon>
        <taxon>Lipomycetaceae</taxon>
        <taxon>Lipomyces</taxon>
    </lineage>
</organism>
<comment type="caution">
    <text evidence="2">The sequence shown here is derived from an EMBL/GenBank/DDBJ whole genome shotgun (WGS) entry which is preliminary data.</text>
</comment>
<name>A0AAD7QNM6_9ASCO</name>
<sequence length="351" mass="38233">MVNIKDVRISNSRFTAKPPGMVAVFVGGTSGIGQGTLKQLAKYATAPKVYVVGRSKSSAAPLLRELESMNAKGAFIFMETEISLIRNVDTVCREIRQNEKKVDLIFLSSGFLSLQGRQETSEGIDTYSSVSYYARLRVVYDLLPLLSASVHPRVVAVLAGGKERAIDINNLELRNGYTAIKAVNTATTQTTLAFEELAKSYPMITFCHVYPGFVDTGALNRFMGTFKGIWAVPATLATWTVIPVLNMFGRTAEEAGEWCLFVATSARYPPAEPNDPEELGVVLPNGVPIAKSSVSDGKCNGVYRLDNYGESVQNECDGILAGYRSDEVGKTIWDETLAVWETALKRGEGES</sequence>
<dbReference type="Proteomes" id="UP001217417">
    <property type="component" value="Unassembled WGS sequence"/>
</dbReference>
<dbReference type="GeneID" id="80879645"/>
<evidence type="ECO:0000313" key="3">
    <source>
        <dbReference type="Proteomes" id="UP001217417"/>
    </source>
</evidence>
<dbReference type="InterPro" id="IPR036291">
    <property type="entry name" value="NAD(P)-bd_dom_sf"/>
</dbReference>
<evidence type="ECO:0000313" key="2">
    <source>
        <dbReference type="EMBL" id="KAJ8098593.1"/>
    </source>
</evidence>
<dbReference type="Gene3D" id="3.40.50.720">
    <property type="entry name" value="NAD(P)-binding Rossmann-like Domain"/>
    <property type="match status" value="1"/>
</dbReference>